<feature type="transmembrane region" description="Helical" evidence="1">
    <location>
        <begin position="20"/>
        <end position="40"/>
    </location>
</feature>
<dbReference type="EMBL" id="PQXN01000155">
    <property type="protein sequence ID" value="TGO51751.1"/>
    <property type="molecule type" value="Genomic_DNA"/>
</dbReference>
<comment type="caution">
    <text evidence="2">The sequence shown here is derived from an EMBL/GenBank/DDBJ whole genome shotgun (WGS) entry which is preliminary data.</text>
</comment>
<keyword evidence="1" id="KW-0812">Transmembrane</keyword>
<gene>
    <name evidence="2" type="ORF">BCON_0155g00260</name>
</gene>
<dbReference type="AlphaFoldDB" id="A0A4Z1HS89"/>
<evidence type="ECO:0000256" key="1">
    <source>
        <dbReference type="SAM" id="Phobius"/>
    </source>
</evidence>
<proteinExistence type="predicted"/>
<keyword evidence="1" id="KW-1133">Transmembrane helix</keyword>
<evidence type="ECO:0000313" key="2">
    <source>
        <dbReference type="EMBL" id="TGO51751.1"/>
    </source>
</evidence>
<organism evidence="2 3">
    <name type="scientific">Botryotinia convoluta</name>
    <dbReference type="NCBI Taxonomy" id="54673"/>
    <lineage>
        <taxon>Eukaryota</taxon>
        <taxon>Fungi</taxon>
        <taxon>Dikarya</taxon>
        <taxon>Ascomycota</taxon>
        <taxon>Pezizomycotina</taxon>
        <taxon>Leotiomycetes</taxon>
        <taxon>Helotiales</taxon>
        <taxon>Sclerotiniaceae</taxon>
        <taxon>Botryotinia</taxon>
    </lineage>
</organism>
<name>A0A4Z1HS89_9HELO</name>
<keyword evidence="1" id="KW-0472">Membrane</keyword>
<reference evidence="2 3" key="1">
    <citation type="submission" date="2017-12" db="EMBL/GenBank/DDBJ databases">
        <title>Comparative genomics of Botrytis spp.</title>
        <authorList>
            <person name="Valero-Jimenez C.A."/>
            <person name="Tapia P."/>
            <person name="Veloso J."/>
            <person name="Silva-Moreno E."/>
            <person name="Staats M."/>
            <person name="Valdes J.H."/>
            <person name="Van Kan J.A.L."/>
        </authorList>
    </citation>
    <scope>NUCLEOTIDE SEQUENCE [LARGE SCALE GENOMIC DNA]</scope>
    <source>
        <strain evidence="2 3">MUCL11595</strain>
    </source>
</reference>
<protein>
    <submittedName>
        <fullName evidence="2">Uncharacterized protein</fullName>
    </submittedName>
</protein>
<sequence length="114" mass="13559">MNLQNIKRLRKKNWPLPDQDVTVVFINSEVSCMFYLVLTIPRERMLMRLKPLKEIAKTMEVRRRPVRDMEEARRWHNLMMNCLNNGMRRLSHESKGVKAHSLELRGDTAQIDAI</sequence>
<dbReference type="Proteomes" id="UP000297527">
    <property type="component" value="Unassembled WGS sequence"/>
</dbReference>
<accession>A0A4Z1HS89</accession>
<evidence type="ECO:0000313" key="3">
    <source>
        <dbReference type="Proteomes" id="UP000297527"/>
    </source>
</evidence>
<keyword evidence="3" id="KW-1185">Reference proteome</keyword>